<evidence type="ECO:0000313" key="1">
    <source>
        <dbReference type="EMBL" id="AJW71549.1"/>
    </source>
</evidence>
<gene>
    <name evidence="1" type="ORF">NADRNF5_1871</name>
</gene>
<proteinExistence type="predicted"/>
<organism evidence="1 2">
    <name type="scientific">Nitrosopumilus adriaticus</name>
    <dbReference type="NCBI Taxonomy" id="1580092"/>
    <lineage>
        <taxon>Archaea</taxon>
        <taxon>Nitrososphaerota</taxon>
        <taxon>Nitrososphaeria</taxon>
        <taxon>Nitrosopumilales</taxon>
        <taxon>Nitrosopumilaceae</taxon>
        <taxon>Nitrosopumilus</taxon>
    </lineage>
</organism>
<protein>
    <submittedName>
        <fullName evidence="1">Uncharacterized protein</fullName>
    </submittedName>
</protein>
<keyword evidence="2" id="KW-1185">Reference proteome</keyword>
<sequence>MVKTTKLVKQESGDYKIDISEEDISELGWSNGFVLKIDVGDDKIVVEKLSGFMGK</sequence>
<dbReference type="GeneID" id="43685839"/>
<dbReference type="Proteomes" id="UP000032408">
    <property type="component" value="Chromosome"/>
</dbReference>
<name>A0A0D5C415_9ARCH</name>
<dbReference type="KEGG" id="nin:NADRNF5_1871"/>
<dbReference type="EMBL" id="CP011070">
    <property type="protein sequence ID" value="AJW71549.1"/>
    <property type="molecule type" value="Genomic_DNA"/>
</dbReference>
<reference evidence="2" key="1">
    <citation type="submission" date="2015-03" db="EMBL/GenBank/DDBJ databases">
        <title>Characterization of two novel Thaumarchaeota isolated from the Northern Adriatic Sea.</title>
        <authorList>
            <person name="Bayer B."/>
            <person name="Vojvoda J."/>
            <person name="Offre P."/>
            <person name="Srivastava A."/>
            <person name="Elisabeth N."/>
            <person name="Garcia J.A.L."/>
            <person name="Schleper C."/>
            <person name="Herndl G.J."/>
        </authorList>
    </citation>
    <scope>NUCLEOTIDE SEQUENCE [LARGE SCALE GENOMIC DNA]</scope>
    <source>
        <strain evidence="2">NF5</strain>
    </source>
</reference>
<dbReference type="AlphaFoldDB" id="A0A0D5C415"/>
<accession>A0A0D5C415</accession>
<evidence type="ECO:0000313" key="2">
    <source>
        <dbReference type="Proteomes" id="UP000032408"/>
    </source>
</evidence>
<reference evidence="1 2" key="2">
    <citation type="journal article" date="2016" name="ISME J.">
        <title>Physiological and genomic characterization of two novel marine thaumarchaeal strains indicates niche differentiation.</title>
        <authorList>
            <person name="Bayer B."/>
            <person name="Vojvoda J."/>
            <person name="Offre P."/>
            <person name="Alves R.J."/>
            <person name="Elisabeth N.H."/>
            <person name="Garcia J.A."/>
            <person name="Volland J.M."/>
            <person name="Srivastava A."/>
            <person name="Schleper C."/>
            <person name="Herndl G.J."/>
        </authorList>
    </citation>
    <scope>NUCLEOTIDE SEQUENCE [LARGE SCALE GENOMIC DNA]</scope>
    <source>
        <strain evidence="1 2">NF5</strain>
    </source>
</reference>
<dbReference type="STRING" id="1580092.NADRNF5_1871"/>
<dbReference type="OrthoDB" id="1247at2157"/>
<dbReference type="RefSeq" id="WP_160289405.1">
    <property type="nucleotide sequence ID" value="NZ_CP011070.1"/>
</dbReference>
<dbReference type="HOGENOM" id="CLU_3020789_0_0_2"/>